<dbReference type="GO" id="GO:0008138">
    <property type="term" value="F:protein tyrosine/serine/threonine phosphatase activity"/>
    <property type="evidence" value="ECO:0007669"/>
    <property type="project" value="TreeGrafter"/>
</dbReference>
<dbReference type="InterPro" id="IPR020422">
    <property type="entry name" value="TYR_PHOSPHATASE_DUAL_dom"/>
</dbReference>
<gene>
    <name evidence="5" type="ORF">BC936DRAFT_145958</name>
</gene>
<proteinExistence type="predicted"/>
<dbReference type="EMBL" id="RBNI01004776">
    <property type="protein sequence ID" value="RUP47240.1"/>
    <property type="molecule type" value="Genomic_DNA"/>
</dbReference>
<organism evidence="5 6">
    <name type="scientific">Jimgerdemannia flammicorona</name>
    <dbReference type="NCBI Taxonomy" id="994334"/>
    <lineage>
        <taxon>Eukaryota</taxon>
        <taxon>Fungi</taxon>
        <taxon>Fungi incertae sedis</taxon>
        <taxon>Mucoromycota</taxon>
        <taxon>Mucoromycotina</taxon>
        <taxon>Endogonomycetes</taxon>
        <taxon>Endogonales</taxon>
        <taxon>Endogonaceae</taxon>
        <taxon>Jimgerdemannia</taxon>
    </lineage>
</organism>
<dbReference type="Pfam" id="PF00782">
    <property type="entry name" value="DSPc"/>
    <property type="match status" value="1"/>
</dbReference>
<dbReference type="InterPro" id="IPR053239">
    <property type="entry name" value="Dual_spec_PTase"/>
</dbReference>
<keyword evidence="1" id="KW-0378">Hydrolase</keyword>
<dbReference type="InterPro" id="IPR000340">
    <property type="entry name" value="Dual-sp_phosphatase_cat-dom"/>
</dbReference>
<dbReference type="SUPFAM" id="SSF52799">
    <property type="entry name" value="(Phosphotyrosine protein) phosphatases II"/>
    <property type="match status" value="1"/>
</dbReference>
<dbReference type="OrthoDB" id="273181at2759"/>
<dbReference type="GO" id="GO:0005634">
    <property type="term" value="C:nucleus"/>
    <property type="evidence" value="ECO:0007669"/>
    <property type="project" value="GOC"/>
</dbReference>
<evidence type="ECO:0000256" key="1">
    <source>
        <dbReference type="ARBA" id="ARBA00022801"/>
    </source>
</evidence>
<dbReference type="PROSITE" id="PS50054">
    <property type="entry name" value="TYR_PHOSPHATASE_DUAL"/>
    <property type="match status" value="1"/>
</dbReference>
<feature type="domain" description="Tyrosine-protein phosphatase" evidence="3">
    <location>
        <begin position="23"/>
        <end position="166"/>
    </location>
</feature>
<keyword evidence="6" id="KW-1185">Reference proteome</keyword>
<evidence type="ECO:0000259" key="4">
    <source>
        <dbReference type="PROSITE" id="PS50056"/>
    </source>
</evidence>
<dbReference type="PROSITE" id="PS00383">
    <property type="entry name" value="TYR_PHOSPHATASE_1"/>
    <property type="match status" value="1"/>
</dbReference>
<sequence length="189" mass="21822">MFVVRVFGDTHHPISYLHLTGSFPSRILPFLYLGNLNHATNPTMLKALGITHVLSVGENANLPPSEFRMLFLENLYDDGIDSLWAHMDECIRFIEHARLNNQICLIHCRVGVSRSATITIAFIMHHLRMPLVQAYLFVRARRLNVIIQPNLKFMYELLQYEQRLRGSAGVFWGVLSKEVHGLNMCYREV</sequence>
<evidence type="ECO:0000259" key="3">
    <source>
        <dbReference type="PROSITE" id="PS50054"/>
    </source>
</evidence>
<dbReference type="InterPro" id="IPR000387">
    <property type="entry name" value="Tyr_Pase_dom"/>
</dbReference>
<dbReference type="PANTHER" id="PTHR47550:SF1">
    <property type="entry name" value="DUAL SPECIFICITY PROTEIN PHOSPHATASE PPS1"/>
    <property type="match status" value="1"/>
</dbReference>
<name>A0A433D8P3_9FUNG</name>
<evidence type="ECO:0000313" key="5">
    <source>
        <dbReference type="EMBL" id="RUP47240.1"/>
    </source>
</evidence>
<dbReference type="Gene3D" id="3.90.190.10">
    <property type="entry name" value="Protein tyrosine phosphatase superfamily"/>
    <property type="match status" value="1"/>
</dbReference>
<reference evidence="5 6" key="1">
    <citation type="journal article" date="2018" name="New Phytol.">
        <title>Phylogenomics of Endogonaceae and evolution of mycorrhizas within Mucoromycota.</title>
        <authorList>
            <person name="Chang Y."/>
            <person name="Desiro A."/>
            <person name="Na H."/>
            <person name="Sandor L."/>
            <person name="Lipzen A."/>
            <person name="Clum A."/>
            <person name="Barry K."/>
            <person name="Grigoriev I.V."/>
            <person name="Martin F.M."/>
            <person name="Stajich J.E."/>
            <person name="Smith M.E."/>
            <person name="Bonito G."/>
            <person name="Spatafora J.W."/>
        </authorList>
    </citation>
    <scope>NUCLEOTIDE SEQUENCE [LARGE SCALE GENOMIC DNA]</scope>
    <source>
        <strain evidence="5 6">GMNB39</strain>
    </source>
</reference>
<dbReference type="InterPro" id="IPR029021">
    <property type="entry name" value="Prot-tyrosine_phosphatase-like"/>
</dbReference>
<dbReference type="GO" id="GO:0033260">
    <property type="term" value="P:nuclear DNA replication"/>
    <property type="evidence" value="ECO:0007669"/>
    <property type="project" value="TreeGrafter"/>
</dbReference>
<dbReference type="InterPro" id="IPR016130">
    <property type="entry name" value="Tyr_Pase_AS"/>
</dbReference>
<comment type="caution">
    <text evidence="5">The sequence shown here is derived from an EMBL/GenBank/DDBJ whole genome shotgun (WGS) entry which is preliminary data.</text>
</comment>
<keyword evidence="2" id="KW-0904">Protein phosphatase</keyword>
<dbReference type="PROSITE" id="PS50056">
    <property type="entry name" value="TYR_PHOSPHATASE_2"/>
    <property type="match status" value="1"/>
</dbReference>
<protein>
    <submittedName>
        <fullName evidence="5">Protein-tyrosine phosphatase-like protein</fullName>
    </submittedName>
</protein>
<evidence type="ECO:0000256" key="2">
    <source>
        <dbReference type="ARBA" id="ARBA00022912"/>
    </source>
</evidence>
<accession>A0A433D8P3</accession>
<feature type="domain" description="Tyrosine specific protein phosphatases" evidence="4">
    <location>
        <begin position="88"/>
        <end position="153"/>
    </location>
</feature>
<dbReference type="Proteomes" id="UP000268093">
    <property type="component" value="Unassembled WGS sequence"/>
</dbReference>
<dbReference type="AlphaFoldDB" id="A0A433D8P3"/>
<evidence type="ECO:0000313" key="6">
    <source>
        <dbReference type="Proteomes" id="UP000268093"/>
    </source>
</evidence>
<dbReference type="SMART" id="SM00195">
    <property type="entry name" value="DSPc"/>
    <property type="match status" value="1"/>
</dbReference>
<dbReference type="PANTHER" id="PTHR47550">
    <property type="entry name" value="DUAL SPECIFICITY PROTEIN PHOSPHATASE PPS1"/>
    <property type="match status" value="1"/>
</dbReference>